<evidence type="ECO:0000256" key="1">
    <source>
        <dbReference type="SAM" id="MobiDB-lite"/>
    </source>
</evidence>
<name>A0AAN8SDN2_POLSC</name>
<dbReference type="AlphaFoldDB" id="A0AAN8SDN2"/>
<reference evidence="2 3" key="1">
    <citation type="submission" date="2023-10" db="EMBL/GenBank/DDBJ databases">
        <title>Genomes of two closely related lineages of the louse Polyplax serrata with different host specificities.</title>
        <authorList>
            <person name="Martinu J."/>
            <person name="Tarabai H."/>
            <person name="Stefka J."/>
            <person name="Hypsa V."/>
        </authorList>
    </citation>
    <scope>NUCLEOTIDE SEQUENCE [LARGE SCALE GENOMIC DNA]</scope>
    <source>
        <strain evidence="2">HR10_N</strain>
    </source>
</reference>
<dbReference type="EMBL" id="JAWJWE010000001">
    <property type="protein sequence ID" value="KAK6643941.1"/>
    <property type="molecule type" value="Genomic_DNA"/>
</dbReference>
<organism evidence="2 3">
    <name type="scientific">Polyplax serrata</name>
    <name type="common">Common mouse louse</name>
    <dbReference type="NCBI Taxonomy" id="468196"/>
    <lineage>
        <taxon>Eukaryota</taxon>
        <taxon>Metazoa</taxon>
        <taxon>Ecdysozoa</taxon>
        <taxon>Arthropoda</taxon>
        <taxon>Hexapoda</taxon>
        <taxon>Insecta</taxon>
        <taxon>Pterygota</taxon>
        <taxon>Neoptera</taxon>
        <taxon>Paraneoptera</taxon>
        <taxon>Psocodea</taxon>
        <taxon>Troctomorpha</taxon>
        <taxon>Phthiraptera</taxon>
        <taxon>Anoplura</taxon>
        <taxon>Polyplacidae</taxon>
        <taxon>Polyplax</taxon>
    </lineage>
</organism>
<sequence length="160" mass="18465">MKTSNFSLNKPKQSPEVCEIRKARHIWPGPGRRRKRRRKTEGNAQLNTSAAAATSWGPTPTGPFNGREFLFLNLRKNLHVSNYQKAPVGRSSGLWHISSSMFDMCFYPRIAFHLMLVHETFLTQQNAEMLQNGKKRDVGQEHKYRKSLQCFKEGHLTDVH</sequence>
<protein>
    <submittedName>
        <fullName evidence="2">Uncharacterized protein</fullName>
    </submittedName>
</protein>
<comment type="caution">
    <text evidence="2">The sequence shown here is derived from an EMBL/GenBank/DDBJ whole genome shotgun (WGS) entry which is preliminary data.</text>
</comment>
<gene>
    <name evidence="2" type="ORF">RUM43_000206</name>
</gene>
<accession>A0AAN8SDN2</accession>
<feature type="region of interest" description="Disordered" evidence="1">
    <location>
        <begin position="27"/>
        <end position="60"/>
    </location>
</feature>
<evidence type="ECO:0000313" key="2">
    <source>
        <dbReference type="EMBL" id="KAK6643941.1"/>
    </source>
</evidence>
<feature type="compositionally biased region" description="Polar residues" evidence="1">
    <location>
        <begin position="42"/>
        <end position="58"/>
    </location>
</feature>
<proteinExistence type="predicted"/>
<dbReference type="Proteomes" id="UP001372834">
    <property type="component" value="Unassembled WGS sequence"/>
</dbReference>
<evidence type="ECO:0000313" key="3">
    <source>
        <dbReference type="Proteomes" id="UP001372834"/>
    </source>
</evidence>